<keyword evidence="2" id="KW-1185">Reference proteome</keyword>
<evidence type="ECO:0000313" key="2">
    <source>
        <dbReference type="Proteomes" id="UP000000311"/>
    </source>
</evidence>
<dbReference type="InParanoid" id="E2AG22"/>
<dbReference type="AlphaFoldDB" id="E2AG22"/>
<protein>
    <submittedName>
        <fullName evidence="1">Uncharacterized protein</fullName>
    </submittedName>
</protein>
<organism evidence="2">
    <name type="scientific">Camponotus floridanus</name>
    <name type="common">Florida carpenter ant</name>
    <dbReference type="NCBI Taxonomy" id="104421"/>
    <lineage>
        <taxon>Eukaryota</taxon>
        <taxon>Metazoa</taxon>
        <taxon>Ecdysozoa</taxon>
        <taxon>Arthropoda</taxon>
        <taxon>Hexapoda</taxon>
        <taxon>Insecta</taxon>
        <taxon>Pterygota</taxon>
        <taxon>Neoptera</taxon>
        <taxon>Endopterygota</taxon>
        <taxon>Hymenoptera</taxon>
        <taxon>Apocrita</taxon>
        <taxon>Aculeata</taxon>
        <taxon>Formicoidea</taxon>
        <taxon>Formicidae</taxon>
        <taxon>Formicinae</taxon>
        <taxon>Camponotus</taxon>
    </lineage>
</organism>
<evidence type="ECO:0000313" key="1">
    <source>
        <dbReference type="EMBL" id="EFN67617.1"/>
    </source>
</evidence>
<sequence>MLRAETPIRLLAVGLIYGPCRIPLARKSAPVCPCCRALVCAPRLPRVQALGAVRRYACVAYGRTPHFAITKFVRRRYDTARYETE</sequence>
<gene>
    <name evidence="1" type="ORF">EAG_05808</name>
</gene>
<accession>E2AG22</accession>
<proteinExistence type="predicted"/>
<name>E2AG22_CAMFO</name>
<dbReference type="EMBL" id="GL439226">
    <property type="protein sequence ID" value="EFN67617.1"/>
    <property type="molecule type" value="Genomic_DNA"/>
</dbReference>
<dbReference type="Proteomes" id="UP000000311">
    <property type="component" value="Unassembled WGS sequence"/>
</dbReference>
<reference evidence="1 2" key="1">
    <citation type="journal article" date="2010" name="Science">
        <title>Genomic comparison of the ants Camponotus floridanus and Harpegnathos saltator.</title>
        <authorList>
            <person name="Bonasio R."/>
            <person name="Zhang G."/>
            <person name="Ye C."/>
            <person name="Mutti N.S."/>
            <person name="Fang X."/>
            <person name="Qin N."/>
            <person name="Donahue G."/>
            <person name="Yang P."/>
            <person name="Li Q."/>
            <person name="Li C."/>
            <person name="Zhang P."/>
            <person name="Huang Z."/>
            <person name="Berger S.L."/>
            <person name="Reinberg D."/>
            <person name="Wang J."/>
            <person name="Liebig J."/>
        </authorList>
    </citation>
    <scope>NUCLEOTIDE SEQUENCE [LARGE SCALE GENOMIC DNA]</scope>
    <source>
        <strain evidence="2">C129</strain>
    </source>
</reference>